<evidence type="ECO:0000259" key="8">
    <source>
        <dbReference type="Pfam" id="PF22732"/>
    </source>
</evidence>
<evidence type="ECO:0000313" key="10">
    <source>
        <dbReference type="RefSeq" id="XP_027090642.1"/>
    </source>
</evidence>
<evidence type="ECO:0000256" key="4">
    <source>
        <dbReference type="ARBA" id="ARBA00023163"/>
    </source>
</evidence>
<dbReference type="InterPro" id="IPR016197">
    <property type="entry name" value="Chromo-like_dom_sf"/>
</dbReference>
<feature type="compositionally biased region" description="Basic and acidic residues" evidence="6">
    <location>
        <begin position="115"/>
        <end position="131"/>
    </location>
</feature>
<evidence type="ECO:0000256" key="2">
    <source>
        <dbReference type="ARBA" id="ARBA00022853"/>
    </source>
</evidence>
<sequence length="345" mass="39176">MRGSENVAAEDSTTISDDGGATTVTYNDIEDSKEDEKAVDLPPNPAQHPPTQPQASPYQEGELVLAYHNQRVYPAKIMKVDLVLNEWRYSVHYPGWKKSWDEVVGMDRLMKYTEENRQKQQEHNKKQEMESNAKPGSKQKILTGYSGLNTAGARGKKRRSGSVQKEKAMLLTEKRVNIYIPPGLKKLLVHDWECVTHLGKLVKLPSSPNVDEVLSKYYDYRLKKDDGDGCRLAGSVGEVVNGLRRYFDKALPAMLLYKNERQQYEEAITDNIAPSAVYGAEHLLRLFVKLPDILDSADIEDTMLLELQEYLVDFLKFLQKNQSSFFAAAQQSTEISDLTIKKQED</sequence>
<dbReference type="GO" id="GO:0006355">
    <property type="term" value="P:regulation of DNA-templated transcription"/>
    <property type="evidence" value="ECO:0007669"/>
    <property type="project" value="InterPro"/>
</dbReference>
<dbReference type="GO" id="GO:0000123">
    <property type="term" value="C:histone acetyltransferase complex"/>
    <property type="evidence" value="ECO:0007669"/>
    <property type="project" value="TreeGrafter"/>
</dbReference>
<dbReference type="Pfam" id="PF22732">
    <property type="entry name" value="MSL3_chromo-like"/>
    <property type="match status" value="1"/>
</dbReference>
<dbReference type="PANTHER" id="PTHR10880">
    <property type="entry name" value="MORTALITY FACTOR 4-LIKE PROTEIN"/>
    <property type="match status" value="1"/>
</dbReference>
<proteinExistence type="predicted"/>
<dbReference type="PIRSF" id="PIRSF038133">
    <property type="entry name" value="HAT_Nua4_EAF3/MRG15"/>
    <property type="match status" value="1"/>
</dbReference>
<gene>
    <name evidence="10" type="primary">LOC113711669</name>
    <name evidence="11" type="synonym">LOC140004352</name>
</gene>
<dbReference type="SUPFAM" id="SSF54160">
    <property type="entry name" value="Chromo domain-like"/>
    <property type="match status" value="1"/>
</dbReference>
<dbReference type="Gene3D" id="2.30.30.140">
    <property type="match status" value="1"/>
</dbReference>
<dbReference type="PANTHER" id="PTHR10880:SF44">
    <property type="entry name" value="PROTEIN MRG2"/>
    <property type="match status" value="1"/>
</dbReference>
<dbReference type="GeneID" id="113711669"/>
<dbReference type="FunFam" id="1.10.274.30:FF:000005">
    <property type="entry name" value="Chromatin modification-related protein EAF3"/>
    <property type="match status" value="1"/>
</dbReference>
<dbReference type="InterPro" id="IPR008676">
    <property type="entry name" value="MRG"/>
</dbReference>
<dbReference type="OrthoDB" id="124855at2759"/>
<evidence type="ECO:0000259" key="7">
    <source>
        <dbReference type="Pfam" id="PF05712"/>
    </source>
</evidence>
<evidence type="ECO:0000256" key="1">
    <source>
        <dbReference type="ARBA" id="ARBA00004123"/>
    </source>
</evidence>
<reference evidence="10" key="2">
    <citation type="submission" date="2025-04" db="UniProtKB">
        <authorList>
            <consortium name="RefSeq"/>
        </authorList>
    </citation>
    <scope>IDENTIFICATION</scope>
    <source>
        <tissue evidence="10 11">Leaves</tissue>
    </source>
</reference>
<accession>A0A6P6ULP3</accession>
<name>A0A6P6ULP3_COFAR</name>
<dbReference type="InterPro" id="IPR053820">
    <property type="entry name" value="MSL3_chromo-like"/>
</dbReference>
<dbReference type="Pfam" id="PF05712">
    <property type="entry name" value="MRG"/>
    <property type="match status" value="1"/>
</dbReference>
<keyword evidence="3" id="KW-0805">Transcription regulation</keyword>
<feature type="domain" description="MRG" evidence="7">
    <location>
        <begin position="157"/>
        <end position="328"/>
    </location>
</feature>
<dbReference type="Gene3D" id="1.10.274.30">
    <property type="entry name" value="MRG domain"/>
    <property type="match status" value="1"/>
</dbReference>
<feature type="compositionally biased region" description="Pro residues" evidence="6">
    <location>
        <begin position="42"/>
        <end position="52"/>
    </location>
</feature>
<dbReference type="AlphaFoldDB" id="A0A6P6ULP3"/>
<dbReference type="GO" id="GO:0006325">
    <property type="term" value="P:chromatin organization"/>
    <property type="evidence" value="ECO:0007669"/>
    <property type="project" value="UniProtKB-KW"/>
</dbReference>
<evidence type="ECO:0000256" key="6">
    <source>
        <dbReference type="SAM" id="MobiDB-lite"/>
    </source>
</evidence>
<feature type="region of interest" description="Disordered" evidence="6">
    <location>
        <begin position="1"/>
        <end position="57"/>
    </location>
</feature>
<keyword evidence="2" id="KW-0156">Chromatin regulator</keyword>
<keyword evidence="4" id="KW-0804">Transcription</keyword>
<dbReference type="RefSeq" id="XP_027090642.1">
    <property type="nucleotide sequence ID" value="XM_027234841.1"/>
</dbReference>
<evidence type="ECO:0000256" key="3">
    <source>
        <dbReference type="ARBA" id="ARBA00023015"/>
    </source>
</evidence>
<comment type="subcellular location">
    <subcellularLocation>
        <location evidence="1">Nucleus</location>
    </subcellularLocation>
</comment>
<protein>
    <submittedName>
        <fullName evidence="10 11">Protein MRG1-like isoform X1</fullName>
    </submittedName>
</protein>
<dbReference type="GO" id="GO:0005634">
    <property type="term" value="C:nucleus"/>
    <property type="evidence" value="ECO:0007669"/>
    <property type="project" value="UniProtKB-SubCell"/>
</dbReference>
<dbReference type="Proteomes" id="UP001652660">
    <property type="component" value="Chromosome 10e"/>
</dbReference>
<feature type="region of interest" description="Disordered" evidence="6">
    <location>
        <begin position="115"/>
        <end position="143"/>
    </location>
</feature>
<organism evidence="9 10">
    <name type="scientific">Coffea arabica</name>
    <name type="common">Arabian coffee</name>
    <dbReference type="NCBI Taxonomy" id="13443"/>
    <lineage>
        <taxon>Eukaryota</taxon>
        <taxon>Viridiplantae</taxon>
        <taxon>Streptophyta</taxon>
        <taxon>Embryophyta</taxon>
        <taxon>Tracheophyta</taxon>
        <taxon>Spermatophyta</taxon>
        <taxon>Magnoliopsida</taxon>
        <taxon>eudicotyledons</taxon>
        <taxon>Gunneridae</taxon>
        <taxon>Pentapetalae</taxon>
        <taxon>asterids</taxon>
        <taxon>lamiids</taxon>
        <taxon>Gentianales</taxon>
        <taxon>Rubiaceae</taxon>
        <taxon>Ixoroideae</taxon>
        <taxon>Gardenieae complex</taxon>
        <taxon>Bertiereae - Coffeeae clade</taxon>
        <taxon>Coffeeae</taxon>
        <taxon>Coffea</taxon>
    </lineage>
</organism>
<feature type="domain" description="MSL3 chromodomain-like" evidence="8">
    <location>
        <begin position="58"/>
        <end position="122"/>
    </location>
</feature>
<dbReference type="InterPro" id="IPR026541">
    <property type="entry name" value="MRG_dom"/>
</dbReference>
<dbReference type="GO" id="GO:0048586">
    <property type="term" value="P:regulation of long-day photoperiodism, flowering"/>
    <property type="evidence" value="ECO:0007669"/>
    <property type="project" value="UniProtKB-ARBA"/>
</dbReference>
<keyword evidence="5" id="KW-0539">Nucleus</keyword>
<reference evidence="9" key="1">
    <citation type="journal article" date="2025" name="Foods">
        <title>Unveiling the Microbial Signatures of Arabica Coffee Cherries: Insights into Ripeness Specific Diversity, Functional Traits, and Implications for Quality and Safety.</title>
        <authorList>
            <consortium name="RefSeq"/>
            <person name="Tenea G.N."/>
            <person name="Cifuentes V."/>
            <person name="Reyes P."/>
            <person name="Cevallos-Vallejos M."/>
        </authorList>
    </citation>
    <scope>NUCLEOTIDE SEQUENCE [LARGE SCALE GENOMIC DNA]</scope>
</reference>
<dbReference type="PROSITE" id="PS51640">
    <property type="entry name" value="MRG"/>
    <property type="match status" value="1"/>
</dbReference>
<evidence type="ECO:0000256" key="5">
    <source>
        <dbReference type="ARBA" id="ARBA00023242"/>
    </source>
</evidence>
<dbReference type="InterPro" id="IPR038217">
    <property type="entry name" value="MRG_C_sf"/>
</dbReference>
<feature type="compositionally biased region" description="Polar residues" evidence="6">
    <location>
        <begin position="11"/>
        <end position="26"/>
    </location>
</feature>
<dbReference type="RefSeq" id="XP_071924315.1">
    <property type="nucleotide sequence ID" value="XM_072068214.1"/>
</dbReference>
<keyword evidence="9" id="KW-1185">Reference proteome</keyword>
<dbReference type="GO" id="GO:1990841">
    <property type="term" value="F:promoter-specific chromatin binding"/>
    <property type="evidence" value="ECO:0007669"/>
    <property type="project" value="UniProtKB-ARBA"/>
</dbReference>
<evidence type="ECO:0000313" key="11">
    <source>
        <dbReference type="RefSeq" id="XP_071924315.1"/>
    </source>
</evidence>
<evidence type="ECO:0000313" key="9">
    <source>
        <dbReference type="Proteomes" id="UP001652660"/>
    </source>
</evidence>